<proteinExistence type="predicted"/>
<comment type="caution">
    <text evidence="2">The sequence shown here is derived from an EMBL/GenBank/DDBJ whole genome shotgun (WGS) entry which is preliminary data.</text>
</comment>
<dbReference type="Proteomes" id="UP001642900">
    <property type="component" value="Unassembled WGS sequence"/>
</dbReference>
<dbReference type="PANTHER" id="PTHR47829:SF3">
    <property type="entry name" value="AMINOGLYCOSIDE PHOSPHOTRANSFERASE DOMAIN-CONTAINING PROTEIN"/>
    <property type="match status" value="1"/>
</dbReference>
<dbReference type="CDD" id="cd05154">
    <property type="entry name" value="ACAD10_11_N-like"/>
    <property type="match status" value="1"/>
</dbReference>
<evidence type="ECO:0000259" key="1">
    <source>
        <dbReference type="Pfam" id="PF01636"/>
    </source>
</evidence>
<evidence type="ECO:0000313" key="3">
    <source>
        <dbReference type="Proteomes" id="UP001642900"/>
    </source>
</evidence>
<dbReference type="PANTHER" id="PTHR47829">
    <property type="entry name" value="HYDROLASE, PUTATIVE (AFU_ORTHOLOGUE AFUA_1G12880)-RELATED"/>
    <property type="match status" value="1"/>
</dbReference>
<gene>
    <name evidence="2" type="ORF">G6N73_21670</name>
</gene>
<evidence type="ECO:0000313" key="2">
    <source>
        <dbReference type="EMBL" id="NGO53739.1"/>
    </source>
</evidence>
<reference evidence="2 3" key="1">
    <citation type="submission" date="2020-02" db="EMBL/GenBank/DDBJ databases">
        <title>Genome sequence of strain CCNWXJ40-4.</title>
        <authorList>
            <person name="Gao J."/>
            <person name="Sun J."/>
        </authorList>
    </citation>
    <scope>NUCLEOTIDE SEQUENCE [LARGE SCALE GENOMIC DNA]</scope>
    <source>
        <strain evidence="2 3">CCNWXJ 40-4</strain>
    </source>
</reference>
<dbReference type="Gene3D" id="3.30.200.20">
    <property type="entry name" value="Phosphorylase Kinase, domain 1"/>
    <property type="match status" value="1"/>
</dbReference>
<organism evidence="2 3">
    <name type="scientific">Allomesorhizobium camelthorni</name>
    <dbReference type="NCBI Taxonomy" id="475069"/>
    <lineage>
        <taxon>Bacteria</taxon>
        <taxon>Pseudomonadati</taxon>
        <taxon>Pseudomonadota</taxon>
        <taxon>Alphaproteobacteria</taxon>
        <taxon>Hyphomicrobiales</taxon>
        <taxon>Phyllobacteriaceae</taxon>
        <taxon>Allomesorhizobium</taxon>
    </lineage>
</organism>
<dbReference type="InterPro" id="IPR011009">
    <property type="entry name" value="Kinase-like_dom_sf"/>
</dbReference>
<dbReference type="Gene3D" id="3.90.1200.10">
    <property type="match status" value="1"/>
</dbReference>
<protein>
    <submittedName>
        <fullName evidence="2">Phosphotransferase family protein</fullName>
    </submittedName>
</protein>
<dbReference type="InterPro" id="IPR052898">
    <property type="entry name" value="ACAD10-like"/>
</dbReference>
<dbReference type="InterPro" id="IPR002575">
    <property type="entry name" value="Aminoglycoside_PTrfase"/>
</dbReference>
<dbReference type="RefSeq" id="WP_165031386.1">
    <property type="nucleotide sequence ID" value="NZ_JAAKZF010000036.1"/>
</dbReference>
<dbReference type="InterPro" id="IPR041726">
    <property type="entry name" value="ACAD10_11_N"/>
</dbReference>
<sequence>MGTATGTGGAGDWVPDRARLTRWLSATIPGFRGEIRLERTAGGQSNPTFRLRATDLDLVLRSKPAGPTLPSAHAVDREFRVMEALRGTGVPVPCVRALCGDESVIGTVFYVMDYVPGRVFWDPRLIDLDRAERSAIFNSMNETIARIHSLDVAAIGLRDYGRAGAYAERQVARWTRQYRASEIDPNPAMDWLIDWLPHNLPPEGPTRLVHGDYRLDNILIHPTEPRVVAVLDWELSTLGDPMADFAYHMMSWRLRPELFRGLAGTDFAGTGIPDEQTYLARYVERTGLSDTRHWKFFLVLSMFRIAAIMQGIAKRALDGTASNADAAEIGAKARPISEVAVELAQGSGGGT</sequence>
<accession>A0A6G4WGL1</accession>
<dbReference type="AlphaFoldDB" id="A0A6G4WGL1"/>
<dbReference type="EMBL" id="JAAKZF010000036">
    <property type="protein sequence ID" value="NGO53739.1"/>
    <property type="molecule type" value="Genomic_DNA"/>
</dbReference>
<feature type="domain" description="Aminoglycoside phosphotransferase" evidence="1">
    <location>
        <begin position="38"/>
        <end position="263"/>
    </location>
</feature>
<keyword evidence="3" id="KW-1185">Reference proteome</keyword>
<dbReference type="Pfam" id="PF01636">
    <property type="entry name" value="APH"/>
    <property type="match status" value="1"/>
</dbReference>
<name>A0A6G4WGL1_9HYPH</name>
<dbReference type="SUPFAM" id="SSF56112">
    <property type="entry name" value="Protein kinase-like (PK-like)"/>
    <property type="match status" value="1"/>
</dbReference>